<keyword evidence="4 5" id="KW-0472">Membrane</keyword>
<evidence type="ECO:0000256" key="5">
    <source>
        <dbReference type="SAM" id="Phobius"/>
    </source>
</evidence>
<evidence type="ECO:0000313" key="7">
    <source>
        <dbReference type="Proteomes" id="UP000243904"/>
    </source>
</evidence>
<feature type="transmembrane region" description="Helical" evidence="5">
    <location>
        <begin position="16"/>
        <end position="37"/>
    </location>
</feature>
<keyword evidence="2 5" id="KW-0812">Transmembrane</keyword>
<evidence type="ECO:0000256" key="2">
    <source>
        <dbReference type="ARBA" id="ARBA00022692"/>
    </source>
</evidence>
<keyword evidence="7" id="KW-1185">Reference proteome</keyword>
<protein>
    <submittedName>
        <fullName evidence="6">Transmembrane protein</fullName>
    </submittedName>
</protein>
<proteinExistence type="predicted"/>
<feature type="transmembrane region" description="Helical" evidence="5">
    <location>
        <begin position="109"/>
        <end position="129"/>
    </location>
</feature>
<evidence type="ECO:0000256" key="4">
    <source>
        <dbReference type="ARBA" id="ARBA00023136"/>
    </source>
</evidence>
<accession>A0A1H1WNA9</accession>
<feature type="transmembrane region" description="Helical" evidence="5">
    <location>
        <begin position="77"/>
        <end position="97"/>
    </location>
</feature>
<reference evidence="7" key="1">
    <citation type="submission" date="2016-10" db="EMBL/GenBank/DDBJ databases">
        <authorList>
            <person name="Varghese N."/>
            <person name="Submissions S."/>
        </authorList>
    </citation>
    <scope>NUCLEOTIDE SEQUENCE [LARGE SCALE GENOMIC DNA]</scope>
    <source>
        <strain evidence="7">GAS369</strain>
    </source>
</reference>
<comment type="subcellular location">
    <subcellularLocation>
        <location evidence="1">Membrane</location>
        <topology evidence="1">Multi-pass membrane protein</topology>
    </subcellularLocation>
</comment>
<dbReference type="EMBL" id="LT629750">
    <property type="protein sequence ID" value="SDS98565.1"/>
    <property type="molecule type" value="Genomic_DNA"/>
</dbReference>
<dbReference type="Pfam" id="PF07681">
    <property type="entry name" value="DoxX"/>
    <property type="match status" value="1"/>
</dbReference>
<dbReference type="AlphaFoldDB" id="A0A1H1WNA9"/>
<dbReference type="Proteomes" id="UP000243904">
    <property type="component" value="Chromosome I"/>
</dbReference>
<dbReference type="RefSeq" id="WP_146688453.1">
    <property type="nucleotide sequence ID" value="NZ_LT629750.1"/>
</dbReference>
<feature type="transmembrane region" description="Helical" evidence="5">
    <location>
        <begin position="52"/>
        <end position="72"/>
    </location>
</feature>
<evidence type="ECO:0000313" key="6">
    <source>
        <dbReference type="EMBL" id="SDS98565.1"/>
    </source>
</evidence>
<keyword evidence="3 5" id="KW-1133">Transmembrane helix</keyword>
<name>A0A1H1WNA9_9BRAD</name>
<organism evidence="6 7">
    <name type="scientific">Bradyrhizobium canariense</name>
    <dbReference type="NCBI Taxonomy" id="255045"/>
    <lineage>
        <taxon>Bacteria</taxon>
        <taxon>Pseudomonadati</taxon>
        <taxon>Pseudomonadota</taxon>
        <taxon>Alphaproteobacteria</taxon>
        <taxon>Hyphomicrobiales</taxon>
        <taxon>Nitrobacteraceae</taxon>
        <taxon>Bradyrhizobium</taxon>
    </lineage>
</organism>
<dbReference type="GO" id="GO:0016020">
    <property type="term" value="C:membrane"/>
    <property type="evidence" value="ECO:0007669"/>
    <property type="project" value="UniProtKB-SubCell"/>
</dbReference>
<evidence type="ECO:0000256" key="1">
    <source>
        <dbReference type="ARBA" id="ARBA00004141"/>
    </source>
</evidence>
<sequence>MPNILDAILGSLSTRLAARILLTFVFWSAGVAALFAFPERVAEMAHFGLQPAPLYAATTTVWLLLGSAMIILNRAAWLGAASLIVFTALTIPIAHAFWTMPQPERTAHFHVVMEHVSLVGALLAAAILCHDRKDR</sequence>
<dbReference type="InterPro" id="IPR032808">
    <property type="entry name" value="DoxX"/>
</dbReference>
<gene>
    <name evidence="6" type="ORF">SAMN05444158_3932</name>
</gene>
<evidence type="ECO:0000256" key="3">
    <source>
        <dbReference type="ARBA" id="ARBA00022989"/>
    </source>
</evidence>